<organism evidence="1 2">
    <name type="scientific">Natranaerovirga pectinivora</name>
    <dbReference type="NCBI Taxonomy" id="682400"/>
    <lineage>
        <taxon>Bacteria</taxon>
        <taxon>Bacillati</taxon>
        <taxon>Bacillota</taxon>
        <taxon>Clostridia</taxon>
        <taxon>Lachnospirales</taxon>
        <taxon>Natranaerovirgaceae</taxon>
        <taxon>Natranaerovirga</taxon>
    </lineage>
</organism>
<dbReference type="Proteomes" id="UP000294902">
    <property type="component" value="Unassembled WGS sequence"/>
</dbReference>
<evidence type="ECO:0000313" key="1">
    <source>
        <dbReference type="EMBL" id="TCT16933.1"/>
    </source>
</evidence>
<comment type="caution">
    <text evidence="1">The sequence shown here is derived from an EMBL/GenBank/DDBJ whole genome shotgun (WGS) entry which is preliminary data.</text>
</comment>
<keyword evidence="2" id="KW-1185">Reference proteome</keyword>
<sequence length="62" mass="7201">MMNLNEIELQNLRHIIGAHETASAKMNDYAQRCNDQQIKQYFQQSAQSAQQTKQQLMSFLQG</sequence>
<name>A0A4R3MQX8_9FIRM</name>
<protein>
    <recommendedName>
        <fullName evidence="3">Coat F domain-containing protein</fullName>
    </recommendedName>
</protein>
<dbReference type="AlphaFoldDB" id="A0A4R3MQX8"/>
<dbReference type="EMBL" id="SMAL01000001">
    <property type="protein sequence ID" value="TCT16933.1"/>
    <property type="molecule type" value="Genomic_DNA"/>
</dbReference>
<accession>A0A4R3MQX8</accession>
<dbReference type="RefSeq" id="WP_132249410.1">
    <property type="nucleotide sequence ID" value="NZ_SMAL01000001.1"/>
</dbReference>
<dbReference type="OrthoDB" id="1707820at2"/>
<gene>
    <name evidence="1" type="ORF">EDC18_101229</name>
</gene>
<evidence type="ECO:0008006" key="3">
    <source>
        <dbReference type="Google" id="ProtNLM"/>
    </source>
</evidence>
<proteinExistence type="predicted"/>
<reference evidence="1 2" key="1">
    <citation type="submission" date="2019-03" db="EMBL/GenBank/DDBJ databases">
        <title>Genomic Encyclopedia of Type Strains, Phase IV (KMG-IV): sequencing the most valuable type-strain genomes for metagenomic binning, comparative biology and taxonomic classification.</title>
        <authorList>
            <person name="Goeker M."/>
        </authorList>
    </citation>
    <scope>NUCLEOTIDE SEQUENCE [LARGE SCALE GENOMIC DNA]</scope>
    <source>
        <strain evidence="1 2">DSM 24629</strain>
    </source>
</reference>
<evidence type="ECO:0000313" key="2">
    <source>
        <dbReference type="Proteomes" id="UP000294902"/>
    </source>
</evidence>